<organism evidence="1 2">
    <name type="scientific">Leptosia nina</name>
    <dbReference type="NCBI Taxonomy" id="320188"/>
    <lineage>
        <taxon>Eukaryota</taxon>
        <taxon>Metazoa</taxon>
        <taxon>Ecdysozoa</taxon>
        <taxon>Arthropoda</taxon>
        <taxon>Hexapoda</taxon>
        <taxon>Insecta</taxon>
        <taxon>Pterygota</taxon>
        <taxon>Neoptera</taxon>
        <taxon>Endopterygota</taxon>
        <taxon>Lepidoptera</taxon>
        <taxon>Glossata</taxon>
        <taxon>Ditrysia</taxon>
        <taxon>Papilionoidea</taxon>
        <taxon>Pieridae</taxon>
        <taxon>Pierinae</taxon>
        <taxon>Leptosia</taxon>
    </lineage>
</organism>
<evidence type="ECO:0000313" key="2">
    <source>
        <dbReference type="Proteomes" id="UP001497472"/>
    </source>
</evidence>
<keyword evidence="2" id="KW-1185">Reference proteome</keyword>
<protein>
    <submittedName>
        <fullName evidence="1">Uncharacterized protein</fullName>
    </submittedName>
</protein>
<proteinExistence type="predicted"/>
<sequence>MYVIYQFCLFNYDFRITQLYTRWSIYNERHESERQQLKSKSQINFNDHHTIILEDATASRITAHFLDNPFIIEVRAVRLPLNADDARFYDSSERPKETNDSHDFVIAVAKIDASALSKGMNALSRGEFSLYPAEPNSKTTSDREDICTNDLNRIGKSMKSDIVIQPSIILGAQMTLEVSIGYVGCKPEELIPSFSRLYCFVDDSNTVMAIVRKVTEINDEVLADSERDNLLTGFVLDIGDRAVIYIEGRRHGPILQIWNAAEHFFLNMKTSFSSSSNYATRLYPEMVTAPMPFTVLKMHVPLAILLACPQVYVRPTLPLPARSAVLKFGRLLANELRTTPSRNEMPCYKMLQSFRLELCSPPRPGYTLRDINFVPNVSQTRNEMVRKISKSTHKIND</sequence>
<evidence type="ECO:0000313" key="1">
    <source>
        <dbReference type="EMBL" id="CAK1555360.1"/>
    </source>
</evidence>
<dbReference type="EMBL" id="CAVLEF010000280">
    <property type="protein sequence ID" value="CAK1555360.1"/>
    <property type="molecule type" value="Genomic_DNA"/>
</dbReference>
<reference evidence="1 2" key="1">
    <citation type="submission" date="2023-11" db="EMBL/GenBank/DDBJ databases">
        <authorList>
            <person name="Okamura Y."/>
        </authorList>
    </citation>
    <scope>NUCLEOTIDE SEQUENCE [LARGE SCALE GENOMIC DNA]</scope>
</reference>
<dbReference type="AlphaFoldDB" id="A0AAV1K0S4"/>
<gene>
    <name evidence="1" type="ORF">LNINA_LOCUS14181</name>
</gene>
<comment type="caution">
    <text evidence="1">The sequence shown here is derived from an EMBL/GenBank/DDBJ whole genome shotgun (WGS) entry which is preliminary data.</text>
</comment>
<dbReference type="Proteomes" id="UP001497472">
    <property type="component" value="Unassembled WGS sequence"/>
</dbReference>
<name>A0AAV1K0S4_9NEOP</name>
<accession>A0AAV1K0S4</accession>